<dbReference type="eggNOG" id="COG0743">
    <property type="taxonomic scope" value="Bacteria"/>
</dbReference>
<feature type="binding site" evidence="9">
    <location>
        <position position="13"/>
    </location>
    <ligand>
        <name>NADPH</name>
        <dbReference type="ChEBI" id="CHEBI:57783"/>
    </ligand>
</feature>
<evidence type="ECO:0000256" key="4">
    <source>
        <dbReference type="ARBA" id="ARBA00022857"/>
    </source>
</evidence>
<reference evidence="13" key="1">
    <citation type="submission" date="2024-09" db="EMBL/GenBank/DDBJ databases">
        <title>Whole genome shotgun sequence of Pseudomonas alcaligenes NBRC 14159.</title>
        <authorList>
            <person name="Yoshida I."/>
            <person name="Hosoyama A."/>
            <person name="Tsuchikane K."/>
            <person name="Noguchi M."/>
            <person name="Hirakata S."/>
            <person name="Ando Y."/>
            <person name="Ohji S."/>
            <person name="Yamazoe A."/>
            <person name="Yamazaki S."/>
            <person name="Fujita N."/>
        </authorList>
    </citation>
    <scope>NUCLEOTIDE SEQUENCE</scope>
    <source>
        <strain evidence="13">NBRC 14159</strain>
    </source>
</reference>
<dbReference type="PIRSF" id="PIRSF006205">
    <property type="entry name" value="Dxp_reductismrs"/>
    <property type="match status" value="1"/>
</dbReference>
<feature type="binding site" evidence="9">
    <location>
        <position position="154"/>
    </location>
    <ligand>
        <name>1-deoxy-D-xylulose 5-phosphate</name>
        <dbReference type="ChEBI" id="CHEBI:57792"/>
    </ligand>
</feature>
<feature type="binding site" evidence="9">
    <location>
        <position position="226"/>
    </location>
    <ligand>
        <name>1-deoxy-D-xylulose 5-phosphate</name>
        <dbReference type="ChEBI" id="CHEBI:57792"/>
    </ligand>
</feature>
<dbReference type="SUPFAM" id="SSF69055">
    <property type="entry name" value="1-deoxy-D-xylulose-5-phosphate reductoisomerase, C-terminal domain"/>
    <property type="match status" value="1"/>
</dbReference>
<comment type="function">
    <text evidence="9">Catalyzes the NADPH-dependent rearrangement and reduction of 1-deoxy-D-xylulose-5-phosphate (DXP) to 2-C-methyl-D-erythritol 4-phosphate (MEP).</text>
</comment>
<feature type="binding site" evidence="9">
    <location>
        <position position="220"/>
    </location>
    <ligand>
        <name>1-deoxy-D-xylulose 5-phosphate</name>
        <dbReference type="ChEBI" id="CHEBI:57792"/>
    </ligand>
</feature>
<keyword evidence="7 9" id="KW-0414">Isoprene biosynthesis</keyword>
<feature type="binding site" evidence="9">
    <location>
        <position position="155"/>
    </location>
    <ligand>
        <name>1-deoxy-D-xylulose 5-phosphate</name>
        <dbReference type="ChEBI" id="CHEBI:57792"/>
    </ligand>
</feature>
<gene>
    <name evidence="9 13" type="primary">dxr</name>
    <name evidence="13" type="ORF">PA6_018_01170</name>
</gene>
<name>U3B8E2_AQUA1</name>
<accession>U3B8E2</accession>
<evidence type="ECO:0000256" key="8">
    <source>
        <dbReference type="ARBA" id="ARBA00048543"/>
    </source>
</evidence>
<feature type="binding site" evidence="9">
    <location>
        <position position="155"/>
    </location>
    <ligand>
        <name>Mn(2+)</name>
        <dbReference type="ChEBI" id="CHEBI:29035"/>
    </ligand>
</feature>
<feature type="binding site" evidence="9">
    <location>
        <position position="14"/>
    </location>
    <ligand>
        <name>NADPH</name>
        <dbReference type="ChEBI" id="CHEBI:57783"/>
    </ligand>
</feature>
<evidence type="ECO:0000313" key="13">
    <source>
        <dbReference type="EMBL" id="GAD63138.1"/>
    </source>
</evidence>
<dbReference type="UniPathway" id="UPA00056">
    <property type="reaction ID" value="UER00092"/>
</dbReference>
<feature type="binding site" evidence="9">
    <location>
        <position position="129"/>
    </location>
    <ligand>
        <name>NADPH</name>
        <dbReference type="ChEBI" id="CHEBI:57783"/>
    </ligand>
</feature>
<dbReference type="Pfam" id="PF02670">
    <property type="entry name" value="DXP_reductoisom"/>
    <property type="match status" value="1"/>
</dbReference>
<feature type="binding site" evidence="9">
    <location>
        <position position="153"/>
    </location>
    <ligand>
        <name>Mn(2+)</name>
        <dbReference type="ChEBI" id="CHEBI:29035"/>
    </ligand>
</feature>
<dbReference type="HAMAP" id="MF_00183">
    <property type="entry name" value="DXP_reductoisom"/>
    <property type="match status" value="1"/>
</dbReference>
<sequence>MTQPQQITVLGATGSIGLSTLDVIARHPERYQAFALTGYSRMAELEQLCVRHRPQFAVVADQASAGRLQAALNAAGLPTRVLVGEDALCEVASHPQVDAVMAAIVGAAGLKPTLAAVRAGKKVLLANKEALVMSGALFMQAVREHGATLLPIDSEHNAIFQCLPGDYGRGLGAVGVRRILLTASGGPFRETPLDQLEKVSPEQACAHPNWSMGRKISVDSASMMNKGLELIEACWLFDARPSQVEVVIHPQSVIHSLVDYVDGSVLAQLGNPDMRTPIANALAWPERIDSGVAPLDLFAVARLDFQRPDEQRFPCLRLARQAAEVGGCAPARLNAANEVAVAAFLERRICFPEIARIIEDTLDREPSAAVENLDAVLAADARARALANDWLNRHGR</sequence>
<dbReference type="NCBIfam" id="NF009114">
    <property type="entry name" value="PRK12464.1"/>
    <property type="match status" value="1"/>
</dbReference>
<feature type="binding site" evidence="9">
    <location>
        <position position="184"/>
    </location>
    <ligand>
        <name>1-deoxy-D-xylulose 5-phosphate</name>
        <dbReference type="ChEBI" id="CHEBI:57792"/>
    </ligand>
</feature>
<evidence type="ECO:0000256" key="1">
    <source>
        <dbReference type="ARBA" id="ARBA00005094"/>
    </source>
</evidence>
<feature type="binding site" evidence="9">
    <location>
        <position position="15"/>
    </location>
    <ligand>
        <name>NADPH</name>
        <dbReference type="ChEBI" id="CHEBI:57783"/>
    </ligand>
</feature>
<dbReference type="GO" id="GO:0030145">
    <property type="term" value="F:manganese ion binding"/>
    <property type="evidence" value="ECO:0007669"/>
    <property type="project" value="TreeGrafter"/>
</dbReference>
<dbReference type="FunFam" id="3.40.50.720:FF:000045">
    <property type="entry name" value="1-deoxy-D-xylulose 5-phosphate reductoisomerase"/>
    <property type="match status" value="1"/>
</dbReference>
<evidence type="ECO:0000256" key="2">
    <source>
        <dbReference type="ARBA" id="ARBA00006825"/>
    </source>
</evidence>
<dbReference type="OrthoDB" id="9806546at2"/>
<dbReference type="GO" id="GO:0070402">
    <property type="term" value="F:NADPH binding"/>
    <property type="evidence" value="ECO:0007669"/>
    <property type="project" value="InterPro"/>
</dbReference>
<dbReference type="GO" id="GO:0051484">
    <property type="term" value="P:isopentenyl diphosphate biosynthetic process, methylerythritol 4-phosphate pathway involved in terpenoid biosynthetic process"/>
    <property type="evidence" value="ECO:0007669"/>
    <property type="project" value="UniProtKB-ARBA"/>
</dbReference>
<dbReference type="EMBL" id="BATI01000018">
    <property type="protein sequence ID" value="GAD63138.1"/>
    <property type="molecule type" value="Genomic_DNA"/>
</dbReference>
<dbReference type="Gene3D" id="3.40.50.720">
    <property type="entry name" value="NAD(P)-binding Rossmann-like Domain"/>
    <property type="match status" value="1"/>
</dbReference>
<dbReference type="GO" id="GO:0030604">
    <property type="term" value="F:1-deoxy-D-xylulose-5-phosphate reductoisomerase activity"/>
    <property type="evidence" value="ECO:0007669"/>
    <property type="project" value="UniProtKB-UniRule"/>
</dbReference>
<evidence type="ECO:0000256" key="6">
    <source>
        <dbReference type="ARBA" id="ARBA00023211"/>
    </source>
</evidence>
<feature type="binding site" evidence="9">
    <location>
        <position position="229"/>
    </location>
    <ligand>
        <name>Mn(2+)</name>
        <dbReference type="ChEBI" id="CHEBI:29035"/>
    </ligand>
</feature>
<keyword evidence="4 9" id="KW-0521">NADP</keyword>
<dbReference type="EC" id="1.1.1.267" evidence="9"/>
<dbReference type="Pfam" id="PF08436">
    <property type="entry name" value="DXP_redisom_C"/>
    <property type="match status" value="1"/>
</dbReference>
<dbReference type="InterPro" id="IPR036291">
    <property type="entry name" value="NAD(P)-bd_dom_sf"/>
</dbReference>
<comment type="pathway">
    <text evidence="1 9">Isoprenoid biosynthesis; isopentenyl diphosphate biosynthesis via DXP pathway; isopentenyl diphosphate from 1-deoxy-D-xylulose 5-phosphate: step 1/6.</text>
</comment>
<feature type="binding site" evidence="9">
    <location>
        <position position="127"/>
    </location>
    <ligand>
        <name>NADPH</name>
        <dbReference type="ChEBI" id="CHEBI:57783"/>
    </ligand>
</feature>
<dbReference type="SUPFAM" id="SSF51735">
    <property type="entry name" value="NAD(P)-binding Rossmann-fold domains"/>
    <property type="match status" value="1"/>
</dbReference>
<dbReference type="RefSeq" id="WP_021701225.1">
    <property type="nucleotide sequence ID" value="NZ_BATI01000018.1"/>
</dbReference>
<feature type="binding site" evidence="9">
    <location>
        <position position="229"/>
    </location>
    <ligand>
        <name>1-deoxy-D-xylulose 5-phosphate</name>
        <dbReference type="ChEBI" id="CHEBI:57792"/>
    </ligand>
</feature>
<dbReference type="Proteomes" id="UP000016560">
    <property type="component" value="Unassembled WGS sequence"/>
</dbReference>
<feature type="binding site" evidence="9">
    <location>
        <position position="128"/>
    </location>
    <ligand>
        <name>1-deoxy-D-xylulose 5-phosphate</name>
        <dbReference type="ChEBI" id="CHEBI:57792"/>
    </ligand>
</feature>
<feature type="domain" description="1-deoxy-D-xylulose 5-phosphate reductoisomerase N-terminal" evidence="10">
    <location>
        <begin position="7"/>
        <end position="135"/>
    </location>
</feature>
<comment type="caution">
    <text evidence="9">Lacks conserved residue(s) required for the propagation of feature annotation.</text>
</comment>
<dbReference type="InterPro" id="IPR026877">
    <property type="entry name" value="DXPR_C"/>
</dbReference>
<feature type="binding site" evidence="9">
    <location>
        <position position="16"/>
    </location>
    <ligand>
        <name>NADPH</name>
        <dbReference type="ChEBI" id="CHEBI:57783"/>
    </ligand>
</feature>
<dbReference type="NCBIfam" id="TIGR00243">
    <property type="entry name" value="Dxr"/>
    <property type="match status" value="1"/>
</dbReference>
<keyword evidence="5 9" id="KW-0560">Oxidoreductase</keyword>
<dbReference type="Pfam" id="PF13288">
    <property type="entry name" value="DXPR_C"/>
    <property type="match status" value="1"/>
</dbReference>
<keyword evidence="9" id="KW-0460">Magnesium</keyword>
<dbReference type="InterPro" id="IPR036169">
    <property type="entry name" value="DXPR_C_sf"/>
</dbReference>
<dbReference type="AlphaFoldDB" id="U3B8E2"/>
<dbReference type="STRING" id="43263.A0T30_07360"/>
<dbReference type="PANTHER" id="PTHR30525:SF0">
    <property type="entry name" value="1-DEOXY-D-XYLULOSE 5-PHOSPHATE REDUCTOISOMERASE, CHLOROPLASTIC"/>
    <property type="match status" value="1"/>
</dbReference>
<keyword evidence="14" id="KW-1185">Reference proteome</keyword>
<organism evidence="13 14">
    <name type="scientific">Aquipseudomonas alcaligenes (strain ATCC 14909 / DSM 50342 / CCUG 1425 / JCM 20561 / NBRC 14159 / NCIMB 9945 / NCTC 10367 / 1577)</name>
    <name type="common">Pseudomonas alcaligenes</name>
    <dbReference type="NCBI Taxonomy" id="1215092"/>
    <lineage>
        <taxon>Bacteria</taxon>
        <taxon>Pseudomonadati</taxon>
        <taxon>Pseudomonadota</taxon>
        <taxon>Gammaproteobacteria</taxon>
        <taxon>Pseudomonadales</taxon>
        <taxon>Pseudomonadaceae</taxon>
        <taxon>Aquipseudomonas</taxon>
    </lineage>
</organism>
<proteinExistence type="inferred from homology"/>
<evidence type="ECO:0000313" key="14">
    <source>
        <dbReference type="Proteomes" id="UP000016560"/>
    </source>
</evidence>
<dbReference type="PANTHER" id="PTHR30525">
    <property type="entry name" value="1-DEOXY-D-XYLULOSE 5-PHOSPHATE REDUCTOISOMERASE"/>
    <property type="match status" value="1"/>
</dbReference>
<dbReference type="InterPro" id="IPR013512">
    <property type="entry name" value="DXP_reductoisomerase_N"/>
</dbReference>
<comment type="caution">
    <text evidence="13">The sequence shown here is derived from an EMBL/GenBank/DDBJ whole genome shotgun (WGS) entry which is preliminary data.</text>
</comment>
<evidence type="ECO:0000259" key="10">
    <source>
        <dbReference type="Pfam" id="PF02670"/>
    </source>
</evidence>
<feature type="domain" description="1-deoxy-D-xylulose 5-phosphate reductoisomerase C-terminal" evidence="11">
    <location>
        <begin position="149"/>
        <end position="237"/>
    </location>
</feature>
<evidence type="ECO:0000259" key="11">
    <source>
        <dbReference type="Pfam" id="PF08436"/>
    </source>
</evidence>
<comment type="similarity">
    <text evidence="2 9">Belongs to the DXR family.</text>
</comment>
<protein>
    <recommendedName>
        <fullName evidence="9">1-deoxy-D-xylulose 5-phosphate reductoisomerase</fullName>
        <shortName evidence="9">DXP reductoisomerase</shortName>
        <ecNumber evidence="9">1.1.1.267</ecNumber>
    </recommendedName>
    <alternativeName>
        <fullName evidence="9">1-deoxyxylulose-5-phosphate reductoisomerase</fullName>
    </alternativeName>
    <alternativeName>
        <fullName evidence="9">2-C-methyl-D-erythritol 4-phosphate synthase</fullName>
    </alternativeName>
</protein>
<dbReference type="GO" id="GO:0016853">
    <property type="term" value="F:isomerase activity"/>
    <property type="evidence" value="ECO:0007669"/>
    <property type="project" value="UniProtKB-KW"/>
</dbReference>
<dbReference type="InterPro" id="IPR013644">
    <property type="entry name" value="DXP_reductoisomerase_C"/>
</dbReference>
<comment type="cofactor">
    <cofactor evidence="9">
        <name>Mg(2+)</name>
        <dbReference type="ChEBI" id="CHEBI:18420"/>
    </cofactor>
    <cofactor evidence="9">
        <name>Mn(2+)</name>
        <dbReference type="ChEBI" id="CHEBI:29035"/>
    </cofactor>
</comment>
<evidence type="ECO:0000256" key="7">
    <source>
        <dbReference type="ARBA" id="ARBA00023229"/>
    </source>
</evidence>
<feature type="binding site" evidence="9">
    <location>
        <position position="213"/>
    </location>
    <ligand>
        <name>NADPH</name>
        <dbReference type="ChEBI" id="CHEBI:57783"/>
    </ligand>
</feature>
<dbReference type="NCBIfam" id="NF003938">
    <property type="entry name" value="PRK05447.1-1"/>
    <property type="match status" value="1"/>
</dbReference>
<feature type="binding site" evidence="9">
    <location>
        <position position="225"/>
    </location>
    <ligand>
        <name>1-deoxy-D-xylulose 5-phosphate</name>
        <dbReference type="ChEBI" id="CHEBI:57792"/>
    </ligand>
</feature>
<evidence type="ECO:0000256" key="9">
    <source>
        <dbReference type="HAMAP-Rule" id="MF_00183"/>
    </source>
</evidence>
<feature type="domain" description="DXP reductoisomerase C-terminal" evidence="12">
    <location>
        <begin position="269"/>
        <end position="385"/>
    </location>
</feature>
<evidence type="ECO:0000256" key="3">
    <source>
        <dbReference type="ARBA" id="ARBA00022723"/>
    </source>
</evidence>
<keyword evidence="3 9" id="KW-0479">Metal-binding</keyword>
<comment type="catalytic activity">
    <reaction evidence="8">
        <text>2-C-methyl-D-erythritol 4-phosphate + NADP(+) = 1-deoxy-D-xylulose 5-phosphate + NADPH + H(+)</text>
        <dbReference type="Rhea" id="RHEA:13717"/>
        <dbReference type="ChEBI" id="CHEBI:15378"/>
        <dbReference type="ChEBI" id="CHEBI:57783"/>
        <dbReference type="ChEBI" id="CHEBI:57792"/>
        <dbReference type="ChEBI" id="CHEBI:58262"/>
        <dbReference type="ChEBI" id="CHEBI:58349"/>
        <dbReference type="EC" id="1.1.1.267"/>
    </reaction>
    <physiologicalReaction direction="right-to-left" evidence="8">
        <dbReference type="Rhea" id="RHEA:13719"/>
    </physiologicalReaction>
</comment>
<evidence type="ECO:0000259" key="12">
    <source>
        <dbReference type="Pfam" id="PF13288"/>
    </source>
</evidence>
<evidence type="ECO:0000256" key="5">
    <source>
        <dbReference type="ARBA" id="ARBA00023002"/>
    </source>
</evidence>
<keyword evidence="6 9" id="KW-0464">Manganese</keyword>
<dbReference type="InterPro" id="IPR003821">
    <property type="entry name" value="DXP_reductoisomerase"/>
</dbReference>
<dbReference type="SUPFAM" id="SSF55347">
    <property type="entry name" value="Glyceraldehyde-3-phosphate dehydrogenase-like, C-terminal domain"/>
    <property type="match status" value="1"/>
</dbReference>
<feature type="binding site" evidence="9">
    <location>
        <position position="207"/>
    </location>
    <ligand>
        <name>1-deoxy-D-xylulose 5-phosphate</name>
        <dbReference type="ChEBI" id="CHEBI:57792"/>
    </ligand>
</feature>
<dbReference type="Gene3D" id="1.10.1740.10">
    <property type="match status" value="1"/>
</dbReference>